<evidence type="ECO:0008006" key="7">
    <source>
        <dbReference type="Google" id="ProtNLM"/>
    </source>
</evidence>
<organism evidence="5 6">
    <name type="scientific">Cyclotella cryptica</name>
    <dbReference type="NCBI Taxonomy" id="29204"/>
    <lineage>
        <taxon>Eukaryota</taxon>
        <taxon>Sar</taxon>
        <taxon>Stramenopiles</taxon>
        <taxon>Ochrophyta</taxon>
        <taxon>Bacillariophyta</taxon>
        <taxon>Coscinodiscophyceae</taxon>
        <taxon>Thalassiosirophycidae</taxon>
        <taxon>Stephanodiscales</taxon>
        <taxon>Stephanodiscaceae</taxon>
        <taxon>Cyclotella</taxon>
    </lineage>
</organism>
<reference evidence="5 6" key="1">
    <citation type="journal article" date="2020" name="G3 (Bethesda)">
        <title>Improved Reference Genome for Cyclotella cryptica CCMP332, a Model for Cell Wall Morphogenesis, Salinity Adaptation, and Lipid Production in Diatoms (Bacillariophyta).</title>
        <authorList>
            <person name="Roberts W.R."/>
            <person name="Downey K.M."/>
            <person name="Ruck E.C."/>
            <person name="Traller J.C."/>
            <person name="Alverson A.J."/>
        </authorList>
    </citation>
    <scope>NUCLEOTIDE SEQUENCE [LARGE SCALE GENOMIC DNA]</scope>
    <source>
        <strain evidence="5 6">CCMP332</strain>
    </source>
</reference>
<evidence type="ECO:0000256" key="1">
    <source>
        <dbReference type="ARBA" id="ARBA00022884"/>
    </source>
</evidence>
<name>A0ABD3QXR3_9STRA</name>
<dbReference type="InterPro" id="IPR002125">
    <property type="entry name" value="CMP_dCMP_dom"/>
</dbReference>
<dbReference type="EMBL" id="JABMIG020000004">
    <property type="protein sequence ID" value="KAL3805135.1"/>
    <property type="molecule type" value="Genomic_DNA"/>
</dbReference>
<accession>A0ABD3QXR3</accession>
<dbReference type="Pfam" id="PF00383">
    <property type="entry name" value="dCMP_cyt_deam_1"/>
    <property type="match status" value="1"/>
</dbReference>
<evidence type="ECO:0000256" key="2">
    <source>
        <dbReference type="PROSITE-ProRule" id="PRU00626"/>
    </source>
</evidence>
<dbReference type="PROSITE" id="PS51747">
    <property type="entry name" value="CYT_DCMP_DEAMINASES_2"/>
    <property type="match status" value="1"/>
</dbReference>
<dbReference type="SUPFAM" id="SSF75471">
    <property type="entry name" value="YhbY-like"/>
    <property type="match status" value="1"/>
</dbReference>
<evidence type="ECO:0000259" key="3">
    <source>
        <dbReference type="PROSITE" id="PS51295"/>
    </source>
</evidence>
<feature type="domain" description="CMP/dCMP-type deaminase" evidence="4">
    <location>
        <begin position="1"/>
        <end position="174"/>
    </location>
</feature>
<feature type="domain" description="CRM" evidence="3">
    <location>
        <begin position="219"/>
        <end position="340"/>
    </location>
</feature>
<dbReference type="InterPro" id="IPR035920">
    <property type="entry name" value="YhbY-like_sf"/>
</dbReference>
<dbReference type="PROSITE" id="PS51295">
    <property type="entry name" value="CRM"/>
    <property type="match status" value="1"/>
</dbReference>
<evidence type="ECO:0000313" key="6">
    <source>
        <dbReference type="Proteomes" id="UP001516023"/>
    </source>
</evidence>
<protein>
    <recommendedName>
        <fullName evidence="7">Diaminohydroxyphosphoribosylaminopyrimidine deaminase</fullName>
    </recommendedName>
</protein>
<dbReference type="InterPro" id="IPR001890">
    <property type="entry name" value="RNA-binding_CRM"/>
</dbReference>
<dbReference type="AlphaFoldDB" id="A0ABD3QXR3"/>
<keyword evidence="6" id="KW-1185">Reference proteome</keyword>
<proteinExistence type="predicted"/>
<dbReference type="Gene3D" id="3.30.110.60">
    <property type="entry name" value="YhbY-like"/>
    <property type="match status" value="1"/>
</dbReference>
<evidence type="ECO:0000259" key="4">
    <source>
        <dbReference type="PROSITE" id="PS51747"/>
    </source>
</evidence>
<gene>
    <name evidence="5" type="ORF">HJC23_003363</name>
</gene>
<evidence type="ECO:0000313" key="5">
    <source>
        <dbReference type="EMBL" id="KAL3805135.1"/>
    </source>
</evidence>
<dbReference type="PANTHER" id="PTHR11079">
    <property type="entry name" value="CYTOSINE DEAMINASE FAMILY MEMBER"/>
    <property type="match status" value="1"/>
</dbReference>
<dbReference type="Proteomes" id="UP001516023">
    <property type="component" value="Unassembled WGS sequence"/>
</dbReference>
<dbReference type="SUPFAM" id="SSF53927">
    <property type="entry name" value="Cytidine deaminase-like"/>
    <property type="match status" value="1"/>
</dbReference>
<keyword evidence="1 2" id="KW-0694">RNA-binding</keyword>
<dbReference type="Gene3D" id="3.40.140.10">
    <property type="entry name" value="Cytidine Deaminase, domain 2"/>
    <property type="match status" value="1"/>
</dbReference>
<sequence>MKLAAQLARIGSGNTFPNPAVGCVLVRHHDDDSSSSSLDTILGSGFHPKAGMPHAEVFALLEACGHVEDGVDAARSVMGTPYKTLPLTHKVLDLLQVYKGPNGASELFRDCLSGLNVTAYVTLEPCCHVGQTPPCALSLVVAGVQRVVVGVRDPNPRVDGGGIQILRRAGMDVRVMSPKRSEFVSEEEAAVAVECAQLVEYFVKRITSSQYGLSSGLYDTMTGKKRMMLRAIALRQKTAGNMPSVEWLPEKHISTDNKKDDIDFLHEINIDSRFLEAVDQSLWDHELVLLRLNNIVNKKKGAKILGERVAEILNAHVAQVLGHTALLYRPAEPPVLDLDELIRKESAV</sequence>
<dbReference type="PANTHER" id="PTHR11079:SF162">
    <property type="entry name" value="RIBOFLAVIN BIOSYNTHESIS PROTEIN PYRD, CHLOROPLASTIC"/>
    <property type="match status" value="1"/>
</dbReference>
<dbReference type="GO" id="GO:0003723">
    <property type="term" value="F:RNA binding"/>
    <property type="evidence" value="ECO:0007669"/>
    <property type="project" value="UniProtKB-UniRule"/>
</dbReference>
<dbReference type="InterPro" id="IPR016193">
    <property type="entry name" value="Cytidine_deaminase-like"/>
</dbReference>
<comment type="caution">
    <text evidence="5">The sequence shown here is derived from an EMBL/GenBank/DDBJ whole genome shotgun (WGS) entry which is preliminary data.</text>
</comment>